<dbReference type="EMBL" id="JABBNT010000007">
    <property type="protein sequence ID" value="NMM46642.1"/>
    <property type="molecule type" value="Genomic_DNA"/>
</dbReference>
<dbReference type="SUPFAM" id="SSF53335">
    <property type="entry name" value="S-adenosyl-L-methionine-dependent methyltransferases"/>
    <property type="match status" value="1"/>
</dbReference>
<dbReference type="GO" id="GO:0008168">
    <property type="term" value="F:methyltransferase activity"/>
    <property type="evidence" value="ECO:0007669"/>
    <property type="project" value="UniProtKB-KW"/>
</dbReference>
<feature type="region of interest" description="Disordered" evidence="1">
    <location>
        <begin position="240"/>
        <end position="262"/>
    </location>
</feature>
<accession>A0A7Y0HI59</accession>
<dbReference type="InterPro" id="IPR029063">
    <property type="entry name" value="SAM-dependent_MTases_sf"/>
</dbReference>
<keyword evidence="3" id="KW-1185">Reference proteome</keyword>
<dbReference type="CDD" id="cd02440">
    <property type="entry name" value="AdoMet_MTases"/>
    <property type="match status" value="1"/>
</dbReference>
<dbReference type="Proteomes" id="UP000539372">
    <property type="component" value="Unassembled WGS sequence"/>
</dbReference>
<reference evidence="2 3" key="1">
    <citation type="submission" date="2020-04" db="EMBL/GenBank/DDBJ databases">
        <title>Rhodospirillaceae bacterium KN72 isolated from deep sea.</title>
        <authorList>
            <person name="Zhang D.-C."/>
        </authorList>
    </citation>
    <scope>NUCLEOTIDE SEQUENCE [LARGE SCALE GENOMIC DNA]</scope>
    <source>
        <strain evidence="2 3">KN72</strain>
    </source>
</reference>
<evidence type="ECO:0000313" key="2">
    <source>
        <dbReference type="EMBL" id="NMM46642.1"/>
    </source>
</evidence>
<sequence>MSEQTYNPGYDHGFYADLENTALPSARRIVPILKTWFPIGSAVDAGCGDGSWLSVISELGAETVLGLDGPWVDETQLKIPKDRFRRCRIDEKIAVEPGESFDLAISLEVAEHLPDSRAGSFVADLCALAPVVLFSAAIPGQGGHHHVNEQWPAYWADLFAAQGYTPVDTLRLTVWNDPTVCWWYKQNLMVFASEKALADNPALKAEAGKSISPPVPLVHPEVFEQVQRQANPSFGRWLKQGRKAWSRSVEKRRAKRRAKRGR</sequence>
<evidence type="ECO:0000256" key="1">
    <source>
        <dbReference type="SAM" id="MobiDB-lite"/>
    </source>
</evidence>
<dbReference type="GO" id="GO:0032259">
    <property type="term" value="P:methylation"/>
    <property type="evidence" value="ECO:0007669"/>
    <property type="project" value="UniProtKB-KW"/>
</dbReference>
<proteinExistence type="predicted"/>
<organism evidence="2 3">
    <name type="scientific">Pacificispira spongiicola</name>
    <dbReference type="NCBI Taxonomy" id="2729598"/>
    <lineage>
        <taxon>Bacteria</taxon>
        <taxon>Pseudomonadati</taxon>
        <taxon>Pseudomonadota</taxon>
        <taxon>Alphaproteobacteria</taxon>
        <taxon>Rhodospirillales</taxon>
        <taxon>Rhodospirillaceae</taxon>
        <taxon>Pacificispira</taxon>
    </lineage>
</organism>
<dbReference type="RefSeq" id="WP_169627037.1">
    <property type="nucleotide sequence ID" value="NZ_JABBNT010000007.1"/>
</dbReference>
<name>A0A7Y0HI59_9PROT</name>
<evidence type="ECO:0000313" key="3">
    <source>
        <dbReference type="Proteomes" id="UP000539372"/>
    </source>
</evidence>
<gene>
    <name evidence="2" type="ORF">HH303_19280</name>
</gene>
<keyword evidence="2" id="KW-0808">Transferase</keyword>
<keyword evidence="2" id="KW-0489">Methyltransferase</keyword>
<dbReference type="Pfam" id="PF13489">
    <property type="entry name" value="Methyltransf_23"/>
    <property type="match status" value="1"/>
</dbReference>
<dbReference type="Gene3D" id="3.40.50.150">
    <property type="entry name" value="Vaccinia Virus protein VP39"/>
    <property type="match status" value="1"/>
</dbReference>
<protein>
    <submittedName>
        <fullName evidence="2">Class I SAM-dependent methyltransferase</fullName>
    </submittedName>
</protein>
<comment type="caution">
    <text evidence="2">The sequence shown here is derived from an EMBL/GenBank/DDBJ whole genome shotgun (WGS) entry which is preliminary data.</text>
</comment>
<dbReference type="AlphaFoldDB" id="A0A7Y0HI59"/>